<dbReference type="GO" id="GO:0005524">
    <property type="term" value="F:ATP binding"/>
    <property type="evidence" value="ECO:0007669"/>
    <property type="project" value="UniProtKB-KW"/>
</dbReference>
<dbReference type="SUPFAM" id="SSF52540">
    <property type="entry name" value="P-loop containing nucleoside triphosphate hydrolases"/>
    <property type="match status" value="1"/>
</dbReference>
<keyword evidence="3 8" id="KW-0479">Metal-binding</keyword>
<keyword evidence="5 8" id="KW-0067">ATP-binding</keyword>
<evidence type="ECO:0000256" key="4">
    <source>
        <dbReference type="ARBA" id="ARBA00022741"/>
    </source>
</evidence>
<dbReference type="HAMAP" id="MF_02040">
    <property type="entry name" value="Mrp_NBP35"/>
    <property type="match status" value="1"/>
</dbReference>
<evidence type="ECO:0000256" key="6">
    <source>
        <dbReference type="ARBA" id="ARBA00023004"/>
    </source>
</evidence>
<accession>A0ABW8ABV0</accession>
<dbReference type="PANTHER" id="PTHR42961:SF2">
    <property type="entry name" value="IRON-SULFUR PROTEIN NUBPL"/>
    <property type="match status" value="1"/>
</dbReference>
<dbReference type="Pfam" id="PF01883">
    <property type="entry name" value="FeS_assembly_P"/>
    <property type="match status" value="1"/>
</dbReference>
<dbReference type="PANTHER" id="PTHR42961">
    <property type="entry name" value="IRON-SULFUR PROTEIN NUBPL"/>
    <property type="match status" value="1"/>
</dbReference>
<keyword evidence="8" id="KW-0378">Hydrolase</keyword>
<evidence type="ECO:0000259" key="9">
    <source>
        <dbReference type="Pfam" id="PF01883"/>
    </source>
</evidence>
<dbReference type="Gene3D" id="3.30.300.130">
    <property type="entry name" value="Fe-S cluster assembly (FSCA)"/>
    <property type="match status" value="1"/>
</dbReference>
<dbReference type="Pfam" id="PF10609">
    <property type="entry name" value="ParA"/>
    <property type="match status" value="1"/>
</dbReference>
<dbReference type="PROSITE" id="PS01215">
    <property type="entry name" value="MRP"/>
    <property type="match status" value="1"/>
</dbReference>
<protein>
    <recommendedName>
        <fullName evidence="8">Iron-sulfur cluster carrier protein</fullName>
    </recommendedName>
</protein>
<comment type="similarity">
    <text evidence="1">In the N-terminal section; belongs to the MIP18 family.</text>
</comment>
<feature type="domain" description="MIP18 family-like" evidence="9">
    <location>
        <begin position="6"/>
        <end position="76"/>
    </location>
</feature>
<dbReference type="InterPro" id="IPR000808">
    <property type="entry name" value="Mrp-like_CS"/>
</dbReference>
<evidence type="ECO:0000256" key="7">
    <source>
        <dbReference type="ARBA" id="ARBA00023014"/>
    </source>
</evidence>
<reference evidence="10 11" key="1">
    <citation type="submission" date="2024-10" db="EMBL/GenBank/DDBJ databases">
        <title>The Natural Products Discovery Center: Release of the First 8490 Sequenced Strains for Exploring Actinobacteria Biosynthetic Diversity.</title>
        <authorList>
            <person name="Kalkreuter E."/>
            <person name="Kautsar S.A."/>
            <person name="Yang D."/>
            <person name="Bader C.D."/>
            <person name="Teijaro C.N."/>
            <person name="Fluegel L."/>
            <person name="Davis C.M."/>
            <person name="Simpson J.R."/>
            <person name="Lauterbach L."/>
            <person name="Steele A.D."/>
            <person name="Gui C."/>
            <person name="Meng S."/>
            <person name="Li G."/>
            <person name="Viehrig K."/>
            <person name="Ye F."/>
            <person name="Su P."/>
            <person name="Kiefer A.F."/>
            <person name="Nichols A."/>
            <person name="Cepeda A.J."/>
            <person name="Yan W."/>
            <person name="Fan B."/>
            <person name="Jiang Y."/>
            <person name="Adhikari A."/>
            <person name="Zheng C.-J."/>
            <person name="Schuster L."/>
            <person name="Cowan T.M."/>
            <person name="Smanski M.J."/>
            <person name="Chevrette M.G."/>
            <person name="De Carvalho L.P.S."/>
            <person name="Shen B."/>
        </authorList>
    </citation>
    <scope>NUCLEOTIDE SEQUENCE [LARGE SCALE GENOMIC DNA]</scope>
    <source>
        <strain evidence="10 11">NPDC049503</strain>
    </source>
</reference>
<evidence type="ECO:0000256" key="1">
    <source>
        <dbReference type="ARBA" id="ARBA00007352"/>
    </source>
</evidence>
<evidence type="ECO:0000256" key="8">
    <source>
        <dbReference type="HAMAP-Rule" id="MF_02040"/>
    </source>
</evidence>
<evidence type="ECO:0000313" key="10">
    <source>
        <dbReference type="EMBL" id="MFI7444254.1"/>
    </source>
</evidence>
<comment type="similarity">
    <text evidence="8">Belongs to the Mrp/NBP35 ATP-binding proteins family.</text>
</comment>
<dbReference type="Gene3D" id="3.40.50.300">
    <property type="entry name" value="P-loop containing nucleotide triphosphate hydrolases"/>
    <property type="match status" value="1"/>
</dbReference>
<evidence type="ECO:0000313" key="11">
    <source>
        <dbReference type="Proteomes" id="UP001612928"/>
    </source>
</evidence>
<dbReference type="Proteomes" id="UP001612928">
    <property type="component" value="Unassembled WGS sequence"/>
</dbReference>
<dbReference type="InterPro" id="IPR002744">
    <property type="entry name" value="MIP18-like"/>
</dbReference>
<dbReference type="EMBL" id="JBITMB010000008">
    <property type="protein sequence ID" value="MFI7444254.1"/>
    <property type="molecule type" value="Genomic_DNA"/>
</dbReference>
<dbReference type="CDD" id="cd02037">
    <property type="entry name" value="Mrp_NBP35"/>
    <property type="match status" value="1"/>
</dbReference>
<dbReference type="InterPro" id="IPR033756">
    <property type="entry name" value="YlxH/NBP35"/>
</dbReference>
<dbReference type="InterPro" id="IPR027417">
    <property type="entry name" value="P-loop_NTPase"/>
</dbReference>
<dbReference type="InterPro" id="IPR034904">
    <property type="entry name" value="FSCA_dom_sf"/>
</dbReference>
<dbReference type="InterPro" id="IPR019591">
    <property type="entry name" value="Mrp/NBP35_ATP-bd"/>
</dbReference>
<dbReference type="SUPFAM" id="SSF117916">
    <property type="entry name" value="Fe-S cluster assembly (FSCA) domain-like"/>
    <property type="match status" value="1"/>
</dbReference>
<keyword evidence="6 8" id="KW-0408">Iron</keyword>
<keyword evidence="7 8" id="KW-0411">Iron-sulfur</keyword>
<evidence type="ECO:0000256" key="2">
    <source>
        <dbReference type="ARBA" id="ARBA00008205"/>
    </source>
</evidence>
<comment type="subunit">
    <text evidence="8">Homodimer.</text>
</comment>
<evidence type="ECO:0000256" key="5">
    <source>
        <dbReference type="ARBA" id="ARBA00022840"/>
    </source>
</evidence>
<gene>
    <name evidence="10" type="ORF">ACIBP5_30145</name>
</gene>
<proteinExistence type="inferred from homology"/>
<keyword evidence="11" id="KW-1185">Reference proteome</keyword>
<evidence type="ECO:0000256" key="3">
    <source>
        <dbReference type="ARBA" id="ARBA00022723"/>
    </source>
</evidence>
<organism evidence="10 11">
    <name type="scientific">Nonomuraea indica</name>
    <dbReference type="NCBI Taxonomy" id="1581193"/>
    <lineage>
        <taxon>Bacteria</taxon>
        <taxon>Bacillati</taxon>
        <taxon>Actinomycetota</taxon>
        <taxon>Actinomycetes</taxon>
        <taxon>Streptosporangiales</taxon>
        <taxon>Streptosporangiaceae</taxon>
        <taxon>Nonomuraea</taxon>
    </lineage>
</organism>
<dbReference type="RefSeq" id="WP_101788286.1">
    <property type="nucleotide sequence ID" value="NZ_JBITMB010000008.1"/>
</dbReference>
<dbReference type="InterPro" id="IPR044304">
    <property type="entry name" value="NUBPL-like"/>
</dbReference>
<comment type="similarity">
    <text evidence="2">In the C-terminal section; belongs to the Mrp/NBP35 ATP-binding proteins family.</text>
</comment>
<comment type="function">
    <text evidence="8">Binds and transfers iron-sulfur (Fe-S) clusters to target apoproteins. Can hydrolyze ATP.</text>
</comment>
<feature type="binding site" evidence="8">
    <location>
        <begin position="121"/>
        <end position="128"/>
    </location>
    <ligand>
        <name>ATP</name>
        <dbReference type="ChEBI" id="CHEBI:30616"/>
    </ligand>
</feature>
<keyword evidence="4 8" id="KW-0547">Nucleotide-binding</keyword>
<name>A0ABW8ABV0_9ACTN</name>
<sequence length="379" mass="39960">MAPTQQQVTAALATVIDPEIRRPITDLGMVKSVDIAPDGVVRVGVYLTVAGCPMKDTIRRDVVAAVSKLDGVAGVELELDVMSTEQRKELQTKLRGDRGPEKEIPFNQPGSLTRVFAVASGKGGVGKSSVTVNLAAAMAANGLKVGIVDADIYGHSVPRMLGAAERPTKVEDMIMPPVAHDIKVISVGMFKPEGNTPVVWRGPMLDRALHQFLADVYWGDLDVLLLDLPPGTGDIAISVAQRLPSAELLVVTTPQMAAAEVAERAGSIAAQTHQQIAGVIENMAWLPCPHCDERIAVFGEGGGQTVADALTRTLGARVPLLGQVPLDLRLREGGDEGKPLVLTDPDSPAAAELRSIAATLGKRASSLKGMQLGLAPNRR</sequence>
<comment type="caution">
    <text evidence="10">The sequence shown here is derived from an EMBL/GenBank/DDBJ whole genome shotgun (WGS) entry which is preliminary data.</text>
</comment>